<dbReference type="PROSITE" id="PS50893">
    <property type="entry name" value="ABC_TRANSPORTER_2"/>
    <property type="match status" value="1"/>
</dbReference>
<evidence type="ECO:0000256" key="2">
    <source>
        <dbReference type="ARBA" id="ARBA00005814"/>
    </source>
</evidence>
<evidence type="ECO:0000256" key="9">
    <source>
        <dbReference type="SAM" id="Phobius"/>
    </source>
</evidence>
<feature type="transmembrane region" description="Helical" evidence="9">
    <location>
        <begin position="650"/>
        <end position="670"/>
    </location>
</feature>
<sequence length="679" mass="76549">MSEKMTRLMIVNDEQENIVFPLLQTKLPVHNNSVIIESTLLDSNVDHHQYNLVVSTKQVKNPIENLSNNNDFKSVTISFDNINYTIGDKAIKSALNTGWTAEIFPCWKPIPKKQILTNVSGVFTPGMNALLGPTGCGKSTLLDILADRKGSRGLSGNVLVSGQPRPSYFKYIIGYVTQDDIISETLTVRENLLFSANVRLPSSIKANERIDRVNQIIHDLDLHSCADTLIGTDFVRGVSGGEKKRTSIGMELVLSPNVLFLDEPTTGLDACTAQNVMTCLHKLSRQGRTIIFSIHQPRYSIFKLFDTVLFLSAGHNIYLGPSTEVLPYFASNAFNCEEHDNPADFVLDILIKSNNSSSMTLQTAYLHSTMYSYNSKMIKNEIHQSKDSDDYMLKYDVSRPYPSEFRCVAQRTLCNVLRNPALVTSQIISVIIYGLFTGLIFNKLEKTVEPGVYNRFGAIFFIISCQVLGATSALEPLIKERALFIHENVSGYYRVSSFFLAKLIVDLPLVHIIPSMIYTIITFFLTGLRQSIHHFFIFLITNLMAKIFGSAMCYCVAASTSTLGVALVMIICGYVTMMLFSGFLIDLTSIVEFLRWIRWISVFRYSSNVLAINEFRNLTLCYSSEIDTCLIKGEDILFRRHISYATTWDLWLNILAIFLIAVGFFSMAYIQLLRIKKFK</sequence>
<feature type="transmembrane region" description="Helical" evidence="9">
    <location>
        <begin position="532"/>
        <end position="556"/>
    </location>
</feature>
<reference evidence="12" key="1">
    <citation type="submission" date="2021-02" db="EMBL/GenBank/DDBJ databases">
        <authorList>
            <person name="Nowell W R."/>
        </authorList>
    </citation>
    <scope>NUCLEOTIDE SEQUENCE</scope>
</reference>
<dbReference type="FunFam" id="3.40.50.300:FF:000622">
    <property type="entry name" value="ATP-binding cassette sub-family G member 2"/>
    <property type="match status" value="1"/>
</dbReference>
<evidence type="ECO:0000256" key="4">
    <source>
        <dbReference type="ARBA" id="ARBA00022692"/>
    </source>
</evidence>
<dbReference type="Pfam" id="PF01061">
    <property type="entry name" value="ABC2_membrane"/>
    <property type="match status" value="1"/>
</dbReference>
<dbReference type="PANTHER" id="PTHR48041:SF116">
    <property type="entry name" value="PROTEIN BROWN"/>
    <property type="match status" value="1"/>
</dbReference>
<keyword evidence="6" id="KW-0067">ATP-binding</keyword>
<gene>
    <name evidence="12" type="ORF">WKI299_LOCUS35328</name>
    <name evidence="11" type="ORF">XDN619_LOCUS9794</name>
</gene>
<feature type="transmembrane region" description="Helical" evidence="9">
    <location>
        <begin position="563"/>
        <end position="585"/>
    </location>
</feature>
<dbReference type="GO" id="GO:0005524">
    <property type="term" value="F:ATP binding"/>
    <property type="evidence" value="ECO:0007669"/>
    <property type="project" value="UniProtKB-KW"/>
</dbReference>
<evidence type="ECO:0000256" key="3">
    <source>
        <dbReference type="ARBA" id="ARBA00022448"/>
    </source>
</evidence>
<keyword evidence="8 9" id="KW-0472">Membrane</keyword>
<comment type="subcellular location">
    <subcellularLocation>
        <location evidence="1">Membrane</location>
        <topology evidence="1">Multi-pass membrane protein</topology>
    </subcellularLocation>
</comment>
<dbReference type="InterPro" id="IPR043926">
    <property type="entry name" value="ABCG_dom"/>
</dbReference>
<comment type="similarity">
    <text evidence="2">Belongs to the ABC transporter superfamily. ABCG family. Eye pigment precursor importer (TC 3.A.1.204) subfamily.</text>
</comment>
<evidence type="ECO:0000256" key="5">
    <source>
        <dbReference type="ARBA" id="ARBA00022741"/>
    </source>
</evidence>
<dbReference type="EMBL" id="CAJNRG010003357">
    <property type="protein sequence ID" value="CAF2056564.1"/>
    <property type="molecule type" value="Genomic_DNA"/>
</dbReference>
<dbReference type="AlphaFoldDB" id="A0A816ZYC3"/>
<organism evidence="12 13">
    <name type="scientific">Rotaria magnacalcarata</name>
    <dbReference type="NCBI Taxonomy" id="392030"/>
    <lineage>
        <taxon>Eukaryota</taxon>
        <taxon>Metazoa</taxon>
        <taxon>Spiralia</taxon>
        <taxon>Gnathifera</taxon>
        <taxon>Rotifera</taxon>
        <taxon>Eurotatoria</taxon>
        <taxon>Bdelloidea</taxon>
        <taxon>Philodinida</taxon>
        <taxon>Philodinidae</taxon>
        <taxon>Rotaria</taxon>
    </lineage>
</organism>
<protein>
    <recommendedName>
        <fullName evidence="10">ABC transporter domain-containing protein</fullName>
    </recommendedName>
</protein>
<evidence type="ECO:0000313" key="13">
    <source>
        <dbReference type="Proteomes" id="UP000663856"/>
    </source>
</evidence>
<dbReference type="Gene3D" id="3.40.50.300">
    <property type="entry name" value="P-loop containing nucleotide triphosphate hydrolases"/>
    <property type="match status" value="1"/>
</dbReference>
<keyword evidence="7 9" id="KW-1133">Transmembrane helix</keyword>
<dbReference type="InterPro" id="IPR013525">
    <property type="entry name" value="ABC2_TM"/>
</dbReference>
<dbReference type="CDD" id="cd03213">
    <property type="entry name" value="ABCG_EPDR"/>
    <property type="match status" value="1"/>
</dbReference>
<feature type="transmembrane region" description="Helical" evidence="9">
    <location>
        <begin position="456"/>
        <end position="478"/>
    </location>
</feature>
<feature type="domain" description="ABC transporter" evidence="10">
    <location>
        <begin position="77"/>
        <end position="338"/>
    </location>
</feature>
<dbReference type="GO" id="GO:0016324">
    <property type="term" value="C:apical plasma membrane"/>
    <property type="evidence" value="ECO:0007669"/>
    <property type="project" value="UniProtKB-ARBA"/>
</dbReference>
<dbReference type="EMBL" id="CAJNRF010016991">
    <property type="protein sequence ID" value="CAF2217335.1"/>
    <property type="molecule type" value="Genomic_DNA"/>
</dbReference>
<dbReference type="Pfam" id="PF19055">
    <property type="entry name" value="ABC2_membrane_7"/>
    <property type="match status" value="1"/>
</dbReference>
<evidence type="ECO:0000256" key="6">
    <source>
        <dbReference type="ARBA" id="ARBA00022840"/>
    </source>
</evidence>
<dbReference type="Pfam" id="PF00005">
    <property type="entry name" value="ABC_tran"/>
    <property type="match status" value="1"/>
</dbReference>
<dbReference type="GO" id="GO:0016887">
    <property type="term" value="F:ATP hydrolysis activity"/>
    <property type="evidence" value="ECO:0007669"/>
    <property type="project" value="InterPro"/>
</dbReference>
<dbReference type="InterPro" id="IPR027417">
    <property type="entry name" value="P-loop_NTPase"/>
</dbReference>
<name>A0A816ZYC3_9BILA</name>
<keyword evidence="3" id="KW-0813">Transport</keyword>
<dbReference type="GO" id="GO:0015562">
    <property type="term" value="F:efflux transmembrane transporter activity"/>
    <property type="evidence" value="ECO:0007669"/>
    <property type="project" value="UniProtKB-ARBA"/>
</dbReference>
<evidence type="ECO:0000259" key="10">
    <source>
        <dbReference type="PROSITE" id="PS50893"/>
    </source>
</evidence>
<accession>A0A816ZYC3</accession>
<comment type="caution">
    <text evidence="12">The sequence shown here is derived from an EMBL/GenBank/DDBJ whole genome shotgun (WGS) entry which is preliminary data.</text>
</comment>
<dbReference type="GO" id="GO:0140359">
    <property type="term" value="F:ABC-type transporter activity"/>
    <property type="evidence" value="ECO:0007669"/>
    <property type="project" value="InterPro"/>
</dbReference>
<keyword evidence="5" id="KW-0547">Nucleotide-binding</keyword>
<feature type="transmembrane region" description="Helical" evidence="9">
    <location>
        <begin position="421"/>
        <end position="441"/>
    </location>
</feature>
<evidence type="ECO:0000256" key="7">
    <source>
        <dbReference type="ARBA" id="ARBA00022989"/>
    </source>
</evidence>
<dbReference type="InterPro" id="IPR003593">
    <property type="entry name" value="AAA+_ATPase"/>
</dbReference>
<dbReference type="Proteomes" id="UP000663856">
    <property type="component" value="Unassembled WGS sequence"/>
</dbReference>
<dbReference type="Proteomes" id="UP000663887">
    <property type="component" value="Unassembled WGS sequence"/>
</dbReference>
<evidence type="ECO:0000313" key="11">
    <source>
        <dbReference type="EMBL" id="CAF2056564.1"/>
    </source>
</evidence>
<evidence type="ECO:0000313" key="12">
    <source>
        <dbReference type="EMBL" id="CAF2217335.1"/>
    </source>
</evidence>
<dbReference type="InterPro" id="IPR003439">
    <property type="entry name" value="ABC_transporter-like_ATP-bd"/>
</dbReference>
<dbReference type="PANTHER" id="PTHR48041">
    <property type="entry name" value="ABC TRANSPORTER G FAMILY MEMBER 28"/>
    <property type="match status" value="1"/>
</dbReference>
<feature type="transmembrane region" description="Helical" evidence="9">
    <location>
        <begin position="499"/>
        <end position="526"/>
    </location>
</feature>
<evidence type="ECO:0000256" key="1">
    <source>
        <dbReference type="ARBA" id="ARBA00004141"/>
    </source>
</evidence>
<proteinExistence type="inferred from homology"/>
<dbReference type="SUPFAM" id="SSF52540">
    <property type="entry name" value="P-loop containing nucleoside triphosphate hydrolases"/>
    <property type="match status" value="1"/>
</dbReference>
<dbReference type="SMART" id="SM00382">
    <property type="entry name" value="AAA"/>
    <property type="match status" value="1"/>
</dbReference>
<keyword evidence="4 9" id="KW-0812">Transmembrane</keyword>
<dbReference type="InterPro" id="IPR050352">
    <property type="entry name" value="ABCG_transporters"/>
</dbReference>
<evidence type="ECO:0000256" key="8">
    <source>
        <dbReference type="ARBA" id="ARBA00023136"/>
    </source>
</evidence>
<dbReference type="GO" id="GO:0008514">
    <property type="term" value="F:organic anion transmembrane transporter activity"/>
    <property type="evidence" value="ECO:0007669"/>
    <property type="project" value="UniProtKB-ARBA"/>
</dbReference>